<dbReference type="InterPro" id="IPR059120">
    <property type="entry name" value="Cullin-like_AB"/>
</dbReference>
<dbReference type="GO" id="GO:0035556">
    <property type="term" value="P:intracellular signal transduction"/>
    <property type="evidence" value="ECO:0007669"/>
    <property type="project" value="UniProtKB-ARBA"/>
</dbReference>
<dbReference type="InterPro" id="IPR036390">
    <property type="entry name" value="WH_DNA-bd_sf"/>
</dbReference>
<dbReference type="SMART" id="SM01343">
    <property type="entry name" value="FATC"/>
    <property type="match status" value="1"/>
</dbReference>
<dbReference type="GO" id="GO:0004674">
    <property type="term" value="F:protein serine/threonine kinase activity"/>
    <property type="evidence" value="ECO:0007669"/>
    <property type="project" value="UniProtKB-KW"/>
</dbReference>
<dbReference type="Gene3D" id="1.10.1070.11">
    <property type="entry name" value="Phosphatidylinositol 3-/4-kinase, catalytic domain"/>
    <property type="match status" value="1"/>
</dbReference>
<feature type="domain" description="Cullin family profile" evidence="23">
    <location>
        <begin position="3304"/>
        <end position="3560"/>
    </location>
</feature>
<dbReference type="InterPro" id="IPR011009">
    <property type="entry name" value="Kinase-like_dom_sf"/>
</dbReference>
<dbReference type="SUPFAM" id="SSF74788">
    <property type="entry name" value="Cullin repeat-like"/>
    <property type="match status" value="1"/>
</dbReference>
<dbReference type="GO" id="GO:0006511">
    <property type="term" value="P:ubiquitin-dependent protein catabolic process"/>
    <property type="evidence" value="ECO:0007669"/>
    <property type="project" value="InterPro"/>
</dbReference>
<feature type="region of interest" description="Disordered" evidence="22">
    <location>
        <begin position="2797"/>
        <end position="2828"/>
    </location>
</feature>
<dbReference type="PANTHER" id="PTHR37079:SF4">
    <property type="entry name" value="SERINE_THREONINE-PROTEIN KINASE ATM"/>
    <property type="match status" value="1"/>
</dbReference>
<dbReference type="InterPro" id="IPR016158">
    <property type="entry name" value="Cullin_homology"/>
</dbReference>
<dbReference type="InterPro" id="IPR014009">
    <property type="entry name" value="PIK_FAT"/>
</dbReference>
<dbReference type="GO" id="GO:0005524">
    <property type="term" value="F:ATP binding"/>
    <property type="evidence" value="ECO:0007669"/>
    <property type="project" value="UniProtKB-KW"/>
</dbReference>
<evidence type="ECO:0000256" key="6">
    <source>
        <dbReference type="ARBA" id="ARBA00014619"/>
    </source>
</evidence>
<dbReference type="PANTHER" id="PTHR37079">
    <property type="entry name" value="SERINE/THREONINE-PROTEIN KINASE ATM"/>
    <property type="match status" value="1"/>
</dbReference>
<dbReference type="InterPro" id="IPR019559">
    <property type="entry name" value="Cullin_neddylation_domain"/>
</dbReference>
<dbReference type="Pfam" id="PF26557">
    <property type="entry name" value="Cullin_AB"/>
    <property type="match status" value="1"/>
</dbReference>
<evidence type="ECO:0000256" key="2">
    <source>
        <dbReference type="ARBA" id="ARBA00006019"/>
    </source>
</evidence>
<comment type="caution">
    <text evidence="27">The sequence shown here is derived from an EMBL/GenBank/DDBJ whole genome shotgun (WGS) entry which is preliminary data.</text>
</comment>
<comment type="catalytic activity">
    <reaction evidence="17 21">
        <text>L-threonyl-[protein] + ATP = O-phospho-L-threonyl-[protein] + ADP + H(+)</text>
        <dbReference type="Rhea" id="RHEA:46608"/>
        <dbReference type="Rhea" id="RHEA-COMP:11060"/>
        <dbReference type="Rhea" id="RHEA-COMP:11605"/>
        <dbReference type="ChEBI" id="CHEBI:15378"/>
        <dbReference type="ChEBI" id="CHEBI:30013"/>
        <dbReference type="ChEBI" id="CHEBI:30616"/>
        <dbReference type="ChEBI" id="CHEBI:61977"/>
        <dbReference type="ChEBI" id="CHEBI:456216"/>
        <dbReference type="EC" id="2.7.11.1"/>
    </reaction>
</comment>
<comment type="catalytic activity">
    <reaction evidence="18">
        <text>L-seryl-[protein] + ATP = O-phospho-L-seryl-[protein] + ADP + H(+)</text>
        <dbReference type="Rhea" id="RHEA:17989"/>
        <dbReference type="Rhea" id="RHEA-COMP:9863"/>
        <dbReference type="Rhea" id="RHEA-COMP:11604"/>
        <dbReference type="ChEBI" id="CHEBI:15378"/>
        <dbReference type="ChEBI" id="CHEBI:29999"/>
        <dbReference type="ChEBI" id="CHEBI:30616"/>
        <dbReference type="ChEBI" id="CHEBI:83421"/>
        <dbReference type="ChEBI" id="CHEBI:456216"/>
        <dbReference type="EC" id="2.7.11.1"/>
    </reaction>
</comment>
<feature type="domain" description="FATC" evidence="26">
    <location>
        <begin position="2841"/>
        <end position="2873"/>
    </location>
</feature>
<evidence type="ECO:0000256" key="9">
    <source>
        <dbReference type="ARBA" id="ARBA00022679"/>
    </source>
</evidence>
<comment type="subcellular location">
    <subcellularLocation>
        <location evidence="21">Chromosome</location>
        <location evidence="21">Telomere</location>
    </subcellularLocation>
    <subcellularLocation>
        <location evidence="1 21">Nucleus</location>
    </subcellularLocation>
</comment>
<feature type="region of interest" description="Disordered" evidence="22">
    <location>
        <begin position="181"/>
        <end position="218"/>
    </location>
</feature>
<dbReference type="InterPro" id="IPR021668">
    <property type="entry name" value="TAN"/>
</dbReference>
<dbReference type="Pfam" id="PF02260">
    <property type="entry name" value="FATC"/>
    <property type="match status" value="1"/>
</dbReference>
<keyword evidence="11 21" id="KW-0227">DNA damage</keyword>
<evidence type="ECO:0000259" key="23">
    <source>
        <dbReference type="PROSITE" id="PS50069"/>
    </source>
</evidence>
<dbReference type="GO" id="GO:0005634">
    <property type="term" value="C:nucleus"/>
    <property type="evidence" value="ECO:0007669"/>
    <property type="project" value="UniProtKB-SubCell"/>
</dbReference>
<protein>
    <recommendedName>
        <fullName evidence="6 21">Serine/threonine-protein kinase Tel1</fullName>
        <ecNumber evidence="5 21">2.7.11.1</ecNumber>
    </recommendedName>
</protein>
<gene>
    <name evidence="27" type="ORF">HRG_09564</name>
</gene>
<keyword evidence="14" id="KW-0832">Ubl conjugation</keyword>
<dbReference type="PROSITE" id="PS51189">
    <property type="entry name" value="FAT"/>
    <property type="match status" value="1"/>
</dbReference>
<dbReference type="EMBL" id="JAIZPD010000013">
    <property type="protein sequence ID" value="KAH0959103.1"/>
    <property type="molecule type" value="Genomic_DNA"/>
</dbReference>
<dbReference type="Pfam" id="PF00454">
    <property type="entry name" value="PI3_PI4_kinase"/>
    <property type="match status" value="1"/>
</dbReference>
<evidence type="ECO:0000256" key="10">
    <source>
        <dbReference type="ARBA" id="ARBA00022741"/>
    </source>
</evidence>
<evidence type="ECO:0000313" key="27">
    <source>
        <dbReference type="EMBL" id="KAH0959103.1"/>
    </source>
</evidence>
<evidence type="ECO:0000256" key="15">
    <source>
        <dbReference type="ARBA" id="ARBA00023242"/>
    </source>
</evidence>
<dbReference type="FunFam" id="1.20.1310.10:FF:000031">
    <property type="entry name" value="Ubiquitin ligase subunit CulD"/>
    <property type="match status" value="1"/>
</dbReference>
<dbReference type="InterPro" id="IPR036388">
    <property type="entry name" value="WH-like_DNA-bd_sf"/>
</dbReference>
<evidence type="ECO:0000313" key="28">
    <source>
        <dbReference type="Proteomes" id="UP000824596"/>
    </source>
</evidence>
<dbReference type="InterPro" id="IPR003151">
    <property type="entry name" value="PIK-rel_kinase_FAT"/>
</dbReference>
<dbReference type="SUPFAM" id="SSF46785">
    <property type="entry name" value="Winged helix' DNA-binding domain"/>
    <property type="match status" value="1"/>
</dbReference>
<keyword evidence="28" id="KW-1185">Reference proteome</keyword>
<dbReference type="SUPFAM" id="SSF75632">
    <property type="entry name" value="Cullin homology domain"/>
    <property type="match status" value="1"/>
</dbReference>
<dbReference type="PROSITE" id="PS51190">
    <property type="entry name" value="FATC"/>
    <property type="match status" value="1"/>
</dbReference>
<dbReference type="GO" id="GO:0006325">
    <property type="term" value="P:chromatin organization"/>
    <property type="evidence" value="ECO:0007669"/>
    <property type="project" value="UniProtKB-KW"/>
</dbReference>
<dbReference type="InterPro" id="IPR003152">
    <property type="entry name" value="FATC_dom"/>
</dbReference>
<keyword evidence="7" id="KW-1017">Isopeptide bond</keyword>
<evidence type="ECO:0000256" key="14">
    <source>
        <dbReference type="ARBA" id="ARBA00022843"/>
    </source>
</evidence>
<keyword evidence="15 21" id="KW-0539">Nucleus</keyword>
<dbReference type="InterPro" id="IPR016159">
    <property type="entry name" value="Cullin_repeat-like_dom_sf"/>
</dbReference>
<name>A0A9P8SDT9_9HYPO</name>
<evidence type="ECO:0000256" key="4">
    <source>
        <dbReference type="ARBA" id="ARBA00011370"/>
    </source>
</evidence>
<comment type="subunit">
    <text evidence="4">Associates with DNA double-strand breaks.</text>
</comment>
<evidence type="ECO:0000256" key="18">
    <source>
        <dbReference type="ARBA" id="ARBA00048679"/>
    </source>
</evidence>
<dbReference type="SMART" id="SM00884">
    <property type="entry name" value="Cullin_Nedd8"/>
    <property type="match status" value="1"/>
</dbReference>
<organism evidence="27 28">
    <name type="scientific">Hirsutella rhossiliensis</name>
    <dbReference type="NCBI Taxonomy" id="111463"/>
    <lineage>
        <taxon>Eukaryota</taxon>
        <taxon>Fungi</taxon>
        <taxon>Dikarya</taxon>
        <taxon>Ascomycota</taxon>
        <taxon>Pezizomycotina</taxon>
        <taxon>Sordariomycetes</taxon>
        <taxon>Hypocreomycetidae</taxon>
        <taxon>Hypocreales</taxon>
        <taxon>Ophiocordycipitaceae</taxon>
        <taxon>Hirsutella</taxon>
    </lineage>
</organism>
<feature type="domain" description="PI3K/PI4K catalytic" evidence="24">
    <location>
        <begin position="2511"/>
        <end position="2821"/>
    </location>
</feature>
<dbReference type="GO" id="GO:0031625">
    <property type="term" value="F:ubiquitin protein ligase binding"/>
    <property type="evidence" value="ECO:0007669"/>
    <property type="project" value="InterPro"/>
</dbReference>
<evidence type="ECO:0000256" key="19">
    <source>
        <dbReference type="PROSITE-ProRule" id="PRU00330"/>
    </source>
</evidence>
<dbReference type="PROSITE" id="PS00916">
    <property type="entry name" value="PI3_4_KINASE_2"/>
    <property type="match status" value="1"/>
</dbReference>
<keyword evidence="13 21" id="KW-0067">ATP-binding</keyword>
<dbReference type="GeneID" id="68358693"/>
<feature type="compositionally biased region" description="Low complexity" evidence="22">
    <location>
        <begin position="189"/>
        <end position="202"/>
    </location>
</feature>
<keyword evidence="21" id="KW-0158">Chromosome</keyword>
<keyword evidence="10 21" id="KW-0547">Nucleotide-binding</keyword>
<dbReference type="FunFam" id="1.10.10.10:FF:000014">
    <property type="entry name" value="Cullin 1"/>
    <property type="match status" value="1"/>
</dbReference>
<keyword evidence="21" id="KW-0156">Chromatin regulator</keyword>
<dbReference type="InterPro" id="IPR038980">
    <property type="entry name" value="ATM_plant"/>
</dbReference>
<keyword evidence="9 21" id="KW-0808">Transferase</keyword>
<dbReference type="SMART" id="SM00146">
    <property type="entry name" value="PI3Kc"/>
    <property type="match status" value="1"/>
</dbReference>
<feature type="compositionally biased region" description="Acidic residues" evidence="22">
    <location>
        <begin position="2800"/>
        <end position="2809"/>
    </location>
</feature>
<dbReference type="OrthoDB" id="381190at2759"/>
<feature type="compositionally biased region" description="Low complexity" evidence="22">
    <location>
        <begin position="2911"/>
        <end position="2929"/>
    </location>
</feature>
<accession>A0A9P8SDT9</accession>
<evidence type="ECO:0000256" key="21">
    <source>
        <dbReference type="RuleBase" id="RU365027"/>
    </source>
</evidence>
<dbReference type="GO" id="GO:0006281">
    <property type="term" value="P:DNA repair"/>
    <property type="evidence" value="ECO:0007669"/>
    <property type="project" value="InterPro"/>
</dbReference>
<dbReference type="SMART" id="SM01342">
    <property type="entry name" value="TAN"/>
    <property type="match status" value="1"/>
</dbReference>
<evidence type="ECO:0000256" key="22">
    <source>
        <dbReference type="SAM" id="MobiDB-lite"/>
    </source>
</evidence>
<dbReference type="PROSITE" id="PS00915">
    <property type="entry name" value="PI3_4_KINASE_1"/>
    <property type="match status" value="1"/>
</dbReference>
<dbReference type="InterPro" id="IPR001373">
    <property type="entry name" value="Cullin_N"/>
</dbReference>
<evidence type="ECO:0000256" key="5">
    <source>
        <dbReference type="ARBA" id="ARBA00012513"/>
    </source>
</evidence>
<dbReference type="SMART" id="SM00182">
    <property type="entry name" value="CULLIN"/>
    <property type="match status" value="1"/>
</dbReference>
<feature type="domain" description="FAT" evidence="25">
    <location>
        <begin position="1821"/>
        <end position="2424"/>
    </location>
</feature>
<comment type="function">
    <text evidence="16 21">Serine/threonine protein kinase which activates checkpoint signaling upon genotoxic stresses such as ionizing radiation (IR), ultraviolet light (UV), or DNA replication stalling, thereby acting as a DNA damage sensor. Recognizes the substrate consensus sequence [ST]-Q. Phosphorylates histone H2A to form H2AS128ph (gamma-H2A) at sites of DNA damage, involved in the regulation of DNA damage response mechanism. Required for the control of telomere length and genome stability.</text>
</comment>
<dbReference type="InterPro" id="IPR044107">
    <property type="entry name" value="PIKKc_ATM"/>
</dbReference>
<dbReference type="SUPFAM" id="SSF56112">
    <property type="entry name" value="Protein kinase-like (PK-like)"/>
    <property type="match status" value="1"/>
</dbReference>
<sequence>MASTQTSTVKHLARDIKTGSLKDREKAVDDLTHLLKNRAVNLSALEDKGYHDIFEAIFSLVLCEKPVFYDKKKTQPKRNGAASRLSKCAAAVRVAAARGVSRLGRKTLLALIDHITQVLPGPNEDFVQPLVQDYVKALAEVLARPSHVEFLARKSASSWQGCVDFLLDMAEYSLPSDAQPHALPLSRDSPAAASTPWSTSRSNGSIPSQKRANPLEGGPLRDSLEGLSHLVQAANAPVARRSQDITDLVLGVLGMKHLSLGSTQTICFAIANSTFAATQADDLAFANTLVKNLLPLMSYWWRADKVSQDELIRALRNEISRTVILTHLHVEHLAVTTWDIGVRSDVEELIERLWLEYSKRGEAFRLQLNDLTFNASAFPDDSLRLGLFGLRQYNAEGEGHWALVQSLALLEAILLRPGKRQPGPGDDGVEPLQKKRRLRENSRRLKLKLKSKDVGIQRTTLQLVPFLVAANALALEELTELLVELASRVSDKNAATVSWALIACASCVSVPGLCDGILPYHSLAEDINSFVTMADVNGPAILCDTSLSLMSCLFHERNIRLPSVSQATSSHIIRWVFLKWNPNELAYASFQSLHVRPSQFVNLLRACCGAPPLSWSSRHTVSGSTLSEAWKLQREIARFSEYLLLLDHRLPDSEPHRRDHSRATIKSSPLANPGNFYSSRKLTLELLFPKVDELIDLCDSWTKKAGEGGSQISLERFQSLLSACIMGAMLLPQVTDLNSTQSSTVEAKLVDIASRSLAIALDSVEPMASTHLVLRLLRSCIPDLTTENLSRLHDENLGLLGLVTTIAASLEHKQLGFSSSNSDSMDVDDEFDSQNSKATMTSALASIPRQNIQMSTSPRAFYTETRIRLALLRILYNDASQIGLVPDRWLEELLSMSDDDLLSCQCLLVEVTKSDLAMSPENALNLVQRLGVIISDSEYQCCEVALSACVEVVDGLHQVWLSDNQELADRVGDLYNYFIKVCLSSNLFSPRAQMSMARLLFTLLNADSAYGKNLGLDSCRTSLLYILSSGKMMVKYFIADRIAGIFELYILLLHDEVFVDVLDNLPANPDDTAGIAFRLLVLAKLACRWPTLLRRCIYHIFETPGRISQATDYAKWCLADVAHHLNIDSPKELFQLFSRQLLYTWMENDSLQDIPFSIFGFDELRSLLRSAQAETIGLAIMRGQETASADLTRILGSSDVELLQRNFATALSYCMVYGDAFGDSGKAKGEDRIRKRLGSKLYMEAFYINFIDIVALFFDLIDQEDSPERVFRRHQDLAYAADNLEAIKSISHSPANLPPNQQPMFRAKYVIHNLFRLCQGTEFQFHDLWTPALVASVTRKLFSTVHPALGSLHACSVLRKVRLVVCLAGPVALESYCLEMLLNSIRSFIVDSECADDALGLSQYLLAGGSQYLSHNPSFLAGYALSTLASLRVFLESSQSSTTQESQFKATMSKAQRFHEWFRKYLAEYTSSAFSSHGQAKSFKSVTHSAGHIRSSGNAEKGTSESKLLLDILKDGASGKGLLNESSRELALRLLCGDFTVPTVIADDIVGGDEDATLLAGAVWRSCEAQNLSRNYLSWSGRVLGRSFSASGEIPQGILCESRLLQYKKMAPPGPNGSEMGLLHLLQDLTSDQDSVVAGLSEAALRSAVSQAALQEDESLVTACQRTLSEALFLASQWGAHRAPPSEAAVAPASEEVSCVWTEDIASNQWLSQLSVHLAKSVPDSILLAVLPPILARLKGFADKALPFIVHLVLFFEMKQNQTMKRHLSAAVKEWLSSQAPMAKDNLKLLLNTILYLRTQEYPRESSIEDRSHWLEVDYSAAASAASRCGMYKTALLFAELVTCDSTRKSRRSSTSREADINETLLAIFENIDDPDTYYGLPEDASLAKVLARVEYEKEGSKSLAFRGAQYDSHIRLRDPEADSDAQALVGALGTLGLSGLSHSVLQTQQDLGSSNAALESTFRTARRLEIWNLPAPSSTEHHAVAVYRAYQSMHQATDLSAVRSAVYDGFSRIMQSLTGDSANATVLRSRLAALAALAELDDLLNVTDTAEMNKVLQSFRDRSQWMRSGMYDDVSQILSCRETTTSMLSQHASILSNANLPVSSLRRVQVEAMLMASGIYRYHQATQESLNISTALNKLIPLCKDLSLHVDAAVKIEIANSLWDHGEMSTSIRLLQGIDKDSSLGKQTIPVSRSELLSKIGHKVSIARLEKPRDIQKSYLEPALKELKRDNTLAKETGAVYHQFATFCDEQLQDADGLEDLKRLQNLRKGKSDEVADLKALISSTRDSQLKNRYQQGLAKEKQWLDLDEQELRRVEQTRGEFVRLSLENYLLSLATSDEYNNDALRFTALWLERSTEDATSKAVARHLELVPTGKFASLMNQLTSRLQNQESVFQKLLSDLVVNICVDHPYHGMYQIWSGTKAKAQQKDEVAVLRVRATEKVAQRLYSTKSVANIWLSIDKTSKYYHGLAIDRNPSKYKSGAKVALKDSAAGQHLVNCLAKYRVPPPTMHIGVSATKDYSSVPHILKLEPTMTIASGLVKGGHDDLRQDAIMEQVFAAASSLLKLHRSTQQRNLGIRTYKVLPLTASSGLIEFVPNTIPLHEFLMPAHERYYPRDLKGSQCRKEIYTVQNKSTEARINTYRKVTERFRPVMRYFFMENFMDPDEWFTKRLAYTRSTAAISMLGHVLGVGDRHGHNILLDTKTGEAVHIDLGVAFEAGRILPVPELVPFRLTRDIVDGMGITKTEGVFRRCCEFTLDALREEQYSIMTILDVLRYDPLYTWSISPLRLAKLQKARQEGDTGAEDAEQGEAETKRGKKGAGHFNEPSEAERALEVVRKKLSKALSVTATVNDLINQATDERNLAVLYSGWAAAPPSQRPELAPPSALASERLHRRPMQSAPANSSSRRRPRLSSSASSSSSPAASPVVASKRPRFADTPAMRPSAFQPYSGAKRLVIKNLRALSNRDAEVEEYYARTERELDSALAAVFADGRPAVPLERLYRGVEDRSGGSSSVDVLRSVLGEWKTWSAQAVTIRSTFSYLDRTYLLRESLPSINDMTITHFRRMAFLQQDAALSNTPGAQAVAGICEMVEYDRRGDPRLDSHLLKDSVRMLYVLGVYVKHFEPRLLQESAAYFNDFGESWSASSLKEYISACETLLQREDYRCIAYNLESTTEKQLMDSAHAILIEHYSDKLLHGGSLSHLLSEKDVKSMKGLYDLLRLSGIQKKMKAPWGDYIRTTGASIVSDKDRGDEMVLRLLDLRRSLDLMIRDAFDKDEDFLWGMREAFGKFMNDRSTAACWDTGTSKIGEMTAKYIDMLLRGGLKALPKDLLSDVQDRAAAEKQGQASSADEDAELDRQLDQALELFRFIEGKDAFEAFYKKDLARRLLMGRSASQDAERNMLTKLRGECGSNFTHNLEQMFKDQELAKDEMESYKQWSSANLERKPALDLHVMILSAAAWPTYPDVRLSLPDEVAGQIERFDGHYRTKHTGRVLTWKHSLAHCSIKAAFPRGAKELLVSAFQAVVLMVFNSVPDDGFLTYDQISTATGLQGGELERTLQSLACGKARVLSKHPKGREVKPTDTFTFNKGFADAKYRVKINQIQLKETREENKATHERIVQDRRFETQAAIVRIMKSRKHMGHAELVAEVINLTKKRGSVEPVAIKKEIESLIEKDYLEREDNGYTYLA</sequence>
<dbReference type="InterPro" id="IPR036940">
    <property type="entry name" value="PI3/4_kinase_cat_sf"/>
</dbReference>
<dbReference type="Gene3D" id="3.30.1010.10">
    <property type="entry name" value="Phosphatidylinositol 3-kinase Catalytic Subunit, Chain A, domain 4"/>
    <property type="match status" value="1"/>
</dbReference>
<evidence type="ECO:0000259" key="25">
    <source>
        <dbReference type="PROSITE" id="PS51189"/>
    </source>
</evidence>
<evidence type="ECO:0000256" key="16">
    <source>
        <dbReference type="ARBA" id="ARBA00025079"/>
    </source>
</evidence>
<dbReference type="PROSITE" id="PS50069">
    <property type="entry name" value="CULLIN_2"/>
    <property type="match status" value="1"/>
</dbReference>
<evidence type="ECO:0000256" key="11">
    <source>
        <dbReference type="ARBA" id="ARBA00022763"/>
    </source>
</evidence>
<dbReference type="InterPro" id="IPR000403">
    <property type="entry name" value="PI3/4_kinase_cat_dom"/>
</dbReference>
<dbReference type="Gene3D" id="1.20.1310.10">
    <property type="entry name" value="Cullin Repeats"/>
    <property type="match status" value="4"/>
</dbReference>
<evidence type="ECO:0000256" key="20">
    <source>
        <dbReference type="RuleBase" id="RU003829"/>
    </source>
</evidence>
<evidence type="ECO:0000259" key="24">
    <source>
        <dbReference type="PROSITE" id="PS50290"/>
    </source>
</evidence>
<dbReference type="Pfam" id="PF02259">
    <property type="entry name" value="FAT"/>
    <property type="match status" value="1"/>
</dbReference>
<dbReference type="InterPro" id="IPR036317">
    <property type="entry name" value="Cullin_homology_sf"/>
</dbReference>
<evidence type="ECO:0000256" key="3">
    <source>
        <dbReference type="ARBA" id="ARBA00010769"/>
    </source>
</evidence>
<feature type="region of interest" description="Disordered" evidence="22">
    <location>
        <begin position="2891"/>
        <end position="2942"/>
    </location>
</feature>
<evidence type="ECO:0000256" key="12">
    <source>
        <dbReference type="ARBA" id="ARBA00022777"/>
    </source>
</evidence>
<dbReference type="PROSITE" id="PS50290">
    <property type="entry name" value="PI3_4_KINASE_3"/>
    <property type="match status" value="1"/>
</dbReference>
<evidence type="ECO:0000256" key="13">
    <source>
        <dbReference type="ARBA" id="ARBA00022840"/>
    </source>
</evidence>
<comment type="similarity">
    <text evidence="3 21">Belongs to the PI3/PI4-kinase family. ATM subfamily.</text>
</comment>
<dbReference type="Gene3D" id="1.10.10.10">
    <property type="entry name" value="Winged helix-like DNA-binding domain superfamily/Winged helix DNA-binding domain"/>
    <property type="match status" value="1"/>
</dbReference>
<dbReference type="EC" id="2.7.11.1" evidence="5 21"/>
<dbReference type="InterPro" id="IPR018936">
    <property type="entry name" value="PI3/4_kinase_CS"/>
</dbReference>
<dbReference type="Pfam" id="PF10557">
    <property type="entry name" value="Cullin_Nedd8"/>
    <property type="match status" value="1"/>
</dbReference>
<keyword evidence="21" id="KW-0779">Telomere</keyword>
<comment type="similarity">
    <text evidence="2 19 20">Belongs to the cullin family.</text>
</comment>
<evidence type="ECO:0000256" key="17">
    <source>
        <dbReference type="ARBA" id="ARBA00047899"/>
    </source>
</evidence>
<dbReference type="Gene3D" id="3.30.230.130">
    <property type="entry name" value="Cullin, Chain C, Domain 2"/>
    <property type="match status" value="1"/>
</dbReference>
<dbReference type="Proteomes" id="UP000824596">
    <property type="component" value="Unassembled WGS sequence"/>
</dbReference>
<dbReference type="CDD" id="cd05171">
    <property type="entry name" value="PIKKc_ATM"/>
    <property type="match status" value="1"/>
</dbReference>
<keyword evidence="8 21" id="KW-0723">Serine/threonine-protein kinase</keyword>
<dbReference type="GO" id="GO:0000781">
    <property type="term" value="C:chromosome, telomeric region"/>
    <property type="evidence" value="ECO:0007669"/>
    <property type="project" value="UniProtKB-SubCell"/>
</dbReference>
<keyword evidence="12 21" id="KW-0418">Kinase</keyword>
<evidence type="ECO:0000256" key="7">
    <source>
        <dbReference type="ARBA" id="ARBA00022499"/>
    </source>
</evidence>
<dbReference type="Pfam" id="PF11640">
    <property type="entry name" value="TAN"/>
    <property type="match status" value="1"/>
</dbReference>
<evidence type="ECO:0000256" key="8">
    <source>
        <dbReference type="ARBA" id="ARBA00022527"/>
    </source>
</evidence>
<evidence type="ECO:0000259" key="26">
    <source>
        <dbReference type="PROSITE" id="PS51190"/>
    </source>
</evidence>
<dbReference type="Pfam" id="PF00888">
    <property type="entry name" value="Cullin"/>
    <property type="match status" value="1"/>
</dbReference>
<evidence type="ECO:0000256" key="1">
    <source>
        <dbReference type="ARBA" id="ARBA00004123"/>
    </source>
</evidence>
<reference evidence="27" key="1">
    <citation type="submission" date="2021-09" db="EMBL/GenBank/DDBJ databases">
        <title>A high-quality genome of the endoparasitic fungus Hirsutella rhossiliensis with a comparison of Hirsutella genomes reveals transposable elements contributing to genome size variation.</title>
        <authorList>
            <person name="Lin R."/>
            <person name="Jiao Y."/>
            <person name="Sun X."/>
            <person name="Ling J."/>
            <person name="Xie B."/>
            <person name="Cheng X."/>
        </authorList>
    </citation>
    <scope>NUCLEOTIDE SEQUENCE</scope>
    <source>
        <strain evidence="27">HR02</strain>
    </source>
</reference>
<dbReference type="RefSeq" id="XP_044716616.1">
    <property type="nucleotide sequence ID" value="XM_044868035.1"/>
</dbReference>
<proteinExistence type="inferred from homology"/>